<accession>Q1CVJ0</accession>
<gene>
    <name evidence="1" type="ordered locus">MXAN_7479</name>
</gene>
<protein>
    <submittedName>
        <fullName evidence="1">Uncharacterized protein</fullName>
    </submittedName>
</protein>
<dbReference type="EnsemblBacteria" id="ABF91734">
    <property type="protein sequence ID" value="ABF91734"/>
    <property type="gene ID" value="MXAN_7479"/>
</dbReference>
<dbReference type="EMBL" id="CP000113">
    <property type="protein sequence ID" value="ABF91734.1"/>
    <property type="molecule type" value="Genomic_DNA"/>
</dbReference>
<proteinExistence type="predicted"/>
<organism evidence="1 2">
    <name type="scientific">Myxococcus xanthus (strain DK1622)</name>
    <dbReference type="NCBI Taxonomy" id="246197"/>
    <lineage>
        <taxon>Bacteria</taxon>
        <taxon>Pseudomonadati</taxon>
        <taxon>Myxococcota</taxon>
        <taxon>Myxococcia</taxon>
        <taxon>Myxococcales</taxon>
        <taxon>Cystobacterineae</taxon>
        <taxon>Myxococcaceae</taxon>
        <taxon>Myxococcus</taxon>
    </lineage>
</organism>
<keyword evidence="2" id="KW-1185">Reference proteome</keyword>
<sequence>MSQRGLRSSTIQCLLHVERLMRFVMHGGPRWGL</sequence>
<name>Q1CVJ0_MYXXD</name>
<reference evidence="1 2" key="1">
    <citation type="journal article" date="2006" name="Proc. Natl. Acad. Sci. U.S.A.">
        <title>Evolution of sensory complexity recorded in a myxobacterial genome.</title>
        <authorList>
            <person name="Goldman B.S."/>
            <person name="Nierman W.C."/>
            <person name="Kaiser D."/>
            <person name="Slater S.C."/>
            <person name="Durkin A.S."/>
            <person name="Eisen J.A."/>
            <person name="Ronning C.M."/>
            <person name="Barbazuk W.B."/>
            <person name="Blanchard M."/>
            <person name="Field C."/>
            <person name="Halling C."/>
            <person name="Hinkle G."/>
            <person name="Iartchuk O."/>
            <person name="Kim H.S."/>
            <person name="Mackenzie C."/>
            <person name="Madupu R."/>
            <person name="Miller N."/>
            <person name="Shvartsbeyn A."/>
            <person name="Sullivan S.A."/>
            <person name="Vaudin M."/>
            <person name="Wiegand R."/>
            <person name="Kaplan H.B."/>
        </authorList>
    </citation>
    <scope>NUCLEOTIDE SEQUENCE [LARGE SCALE GENOMIC DNA]</scope>
    <source>
        <strain evidence="2">DK1622</strain>
    </source>
</reference>
<evidence type="ECO:0000313" key="2">
    <source>
        <dbReference type="Proteomes" id="UP000002402"/>
    </source>
</evidence>
<dbReference type="Proteomes" id="UP000002402">
    <property type="component" value="Chromosome"/>
</dbReference>
<dbReference type="HOGENOM" id="CLU_3382853_0_0_7"/>
<evidence type="ECO:0000313" key="1">
    <source>
        <dbReference type="EMBL" id="ABF91734.1"/>
    </source>
</evidence>
<dbReference type="AlphaFoldDB" id="Q1CVJ0"/>
<dbReference type="KEGG" id="mxa:MXAN_7479"/>